<evidence type="ECO:0000256" key="8">
    <source>
        <dbReference type="ARBA" id="ARBA00023146"/>
    </source>
</evidence>
<dbReference type="Proteomes" id="UP000262004">
    <property type="component" value="Chromosome"/>
</dbReference>
<protein>
    <recommendedName>
        <fullName evidence="10">Arginine--tRNA ligase</fullName>
        <ecNumber evidence="10">6.1.1.19</ecNumber>
    </recommendedName>
    <alternativeName>
        <fullName evidence="10">Arginyl-tRNA synthetase</fullName>
        <shortName evidence="10">ArgRS</shortName>
    </alternativeName>
</protein>
<dbReference type="InterPro" id="IPR005148">
    <property type="entry name" value="Arg-tRNA-synth_N"/>
</dbReference>
<dbReference type="InterPro" id="IPR001412">
    <property type="entry name" value="aa-tRNA-synth_I_CS"/>
</dbReference>
<dbReference type="GO" id="GO:0006420">
    <property type="term" value="P:arginyl-tRNA aminoacylation"/>
    <property type="evidence" value="ECO:0007669"/>
    <property type="project" value="UniProtKB-UniRule"/>
</dbReference>
<dbReference type="Pfam" id="PF00750">
    <property type="entry name" value="tRNA-synt_1d"/>
    <property type="match status" value="2"/>
</dbReference>
<keyword evidence="6 10" id="KW-0067">ATP-binding</keyword>
<evidence type="ECO:0000256" key="9">
    <source>
        <dbReference type="ARBA" id="ARBA00049339"/>
    </source>
</evidence>
<evidence type="ECO:0000313" key="14">
    <source>
        <dbReference type="EMBL" id="BBD78301.1"/>
    </source>
</evidence>
<evidence type="ECO:0000259" key="12">
    <source>
        <dbReference type="SMART" id="SM00836"/>
    </source>
</evidence>
<comment type="subcellular location">
    <subcellularLocation>
        <location evidence="1 10">Cytoplasm</location>
    </subcellularLocation>
</comment>
<dbReference type="SMART" id="SM00836">
    <property type="entry name" value="DALR_1"/>
    <property type="match status" value="1"/>
</dbReference>
<dbReference type="InterPro" id="IPR036695">
    <property type="entry name" value="Arg-tRNA-synth_N_sf"/>
</dbReference>
<dbReference type="PANTHER" id="PTHR11956">
    <property type="entry name" value="ARGINYL-TRNA SYNTHETASE"/>
    <property type="match status" value="1"/>
</dbReference>
<keyword evidence="8 10" id="KW-0030">Aminoacyl-tRNA synthetase</keyword>
<accession>A0A2Z6E0I3</accession>
<dbReference type="Gene3D" id="1.10.730.10">
    <property type="entry name" value="Isoleucyl-tRNA Synthetase, Domain 1"/>
    <property type="match status" value="1"/>
</dbReference>
<keyword evidence="7 10" id="KW-0648">Protein biosynthesis</keyword>
<feature type="short sequence motif" description="'HIGH' region" evidence="10">
    <location>
        <begin position="134"/>
        <end position="144"/>
    </location>
</feature>
<dbReference type="Pfam" id="PF03485">
    <property type="entry name" value="Arg_tRNA_synt_N"/>
    <property type="match status" value="1"/>
</dbReference>
<sequence>MAQTTHDWTHLEPRHVLAGWLHQAITAAFPDHAHQPVTLERPKDPSHGDWATTWALAHAKALKQNPRAIAEAIRRELTPHPWVAEVTIAGPGFLNIRLTPAAKTAVVPKILTARDRFGAGKPRAERVQIEFVSANPTGPLHVGHGRGAAYGATLANVMAFAGWQVAREYYVNDAGRQMDILTLSTWLRYLALFGVEIPFPKNAYQGQYVVAMAETLKQAHGARFCTATAEALLAGVPEEPPAERTDDDAAQQREARLDALIANAKRLLGEDYVWLHQFVLAEQLGDCRDDLAEFGVTFDNWFSEQSLYDTGLVARTIETLEKRGHIYTQDGAKWFRATAFGDEKDRVVQRANGSYTYFASDIAYHLNKFERGFDRVIDIWGADHHGYIPRMRAALEALGLDTSRFEVLLVQFAVLYRNGEKVPMSTRAGEFVTLRELRHEVGNDAARFFYILRKSDQHLDFDLDLAKRQSNDNPVYYVQYAHARIASVLREWREHEAGDAAIDETLATADLAPLEASPAALALAQQLQMFPAIVTTAAEERAPHHIAFYLKAVAADFHAWYNVDRILVEDPAVRHARLALARATQWVLKNGLQLLGVSAPERM</sequence>
<dbReference type="Pfam" id="PF05746">
    <property type="entry name" value="DALR_1"/>
    <property type="match status" value="1"/>
</dbReference>
<comment type="subunit">
    <text evidence="10">Monomer.</text>
</comment>
<evidence type="ECO:0000256" key="5">
    <source>
        <dbReference type="ARBA" id="ARBA00022741"/>
    </source>
</evidence>
<dbReference type="InterPro" id="IPR009080">
    <property type="entry name" value="tRNAsynth_Ia_anticodon-bd"/>
</dbReference>
<keyword evidence="15" id="KW-1185">Reference proteome</keyword>
<dbReference type="PROSITE" id="PS00178">
    <property type="entry name" value="AA_TRNA_LIGASE_I"/>
    <property type="match status" value="1"/>
</dbReference>
<dbReference type="RefSeq" id="WP_119335940.1">
    <property type="nucleotide sequence ID" value="NZ_AP018558.1"/>
</dbReference>
<evidence type="ECO:0000256" key="10">
    <source>
        <dbReference type="HAMAP-Rule" id="MF_00123"/>
    </source>
</evidence>
<name>A0A2Z6E0I3_HYDTE</name>
<evidence type="ECO:0000256" key="4">
    <source>
        <dbReference type="ARBA" id="ARBA00022598"/>
    </source>
</evidence>
<dbReference type="SUPFAM" id="SSF47323">
    <property type="entry name" value="Anticodon-binding domain of a subclass of class I aminoacyl-tRNA synthetases"/>
    <property type="match status" value="1"/>
</dbReference>
<keyword evidence="4 10" id="KW-0436">Ligase</keyword>
<dbReference type="FunFam" id="1.10.730.10:FF:000008">
    <property type="entry name" value="Arginine--tRNA ligase"/>
    <property type="match status" value="1"/>
</dbReference>
<evidence type="ECO:0000259" key="13">
    <source>
        <dbReference type="SMART" id="SM01016"/>
    </source>
</evidence>
<dbReference type="HAMAP" id="MF_00123">
    <property type="entry name" value="Arg_tRNA_synth"/>
    <property type="match status" value="1"/>
</dbReference>
<dbReference type="OrthoDB" id="9803211at2"/>
<dbReference type="Gene3D" id="3.40.50.620">
    <property type="entry name" value="HUPs"/>
    <property type="match status" value="1"/>
</dbReference>
<gene>
    <name evidence="10 14" type="primary">argS</name>
    <name evidence="14" type="ORF">HPTL_2047</name>
</gene>
<comment type="catalytic activity">
    <reaction evidence="9 10">
        <text>tRNA(Arg) + L-arginine + ATP = L-arginyl-tRNA(Arg) + AMP + diphosphate</text>
        <dbReference type="Rhea" id="RHEA:20301"/>
        <dbReference type="Rhea" id="RHEA-COMP:9658"/>
        <dbReference type="Rhea" id="RHEA-COMP:9673"/>
        <dbReference type="ChEBI" id="CHEBI:30616"/>
        <dbReference type="ChEBI" id="CHEBI:32682"/>
        <dbReference type="ChEBI" id="CHEBI:33019"/>
        <dbReference type="ChEBI" id="CHEBI:78442"/>
        <dbReference type="ChEBI" id="CHEBI:78513"/>
        <dbReference type="ChEBI" id="CHEBI:456215"/>
        <dbReference type="EC" id="6.1.1.19"/>
    </reaction>
</comment>
<dbReference type="InterPro" id="IPR014729">
    <property type="entry name" value="Rossmann-like_a/b/a_fold"/>
</dbReference>
<dbReference type="PRINTS" id="PR01038">
    <property type="entry name" value="TRNASYNTHARG"/>
</dbReference>
<dbReference type="InterPro" id="IPR008909">
    <property type="entry name" value="DALR_anticod-bd"/>
</dbReference>
<dbReference type="InterPro" id="IPR001278">
    <property type="entry name" value="Arg-tRNA-ligase"/>
</dbReference>
<keyword evidence="5 10" id="KW-0547">Nucleotide-binding</keyword>
<dbReference type="GO" id="GO:0005737">
    <property type="term" value="C:cytoplasm"/>
    <property type="evidence" value="ECO:0007669"/>
    <property type="project" value="UniProtKB-SubCell"/>
</dbReference>
<keyword evidence="3 10" id="KW-0963">Cytoplasm</keyword>
<dbReference type="CDD" id="cd00671">
    <property type="entry name" value="ArgRS_core"/>
    <property type="match status" value="1"/>
</dbReference>
<evidence type="ECO:0000256" key="6">
    <source>
        <dbReference type="ARBA" id="ARBA00022840"/>
    </source>
</evidence>
<dbReference type="EMBL" id="AP018558">
    <property type="protein sequence ID" value="BBD78301.1"/>
    <property type="molecule type" value="Genomic_DNA"/>
</dbReference>
<evidence type="ECO:0000313" key="15">
    <source>
        <dbReference type="Proteomes" id="UP000262004"/>
    </source>
</evidence>
<proteinExistence type="inferred from homology"/>
<dbReference type="PANTHER" id="PTHR11956:SF5">
    <property type="entry name" value="ARGININE--TRNA LIGASE, CYTOPLASMIC"/>
    <property type="match status" value="1"/>
</dbReference>
<evidence type="ECO:0000256" key="1">
    <source>
        <dbReference type="ARBA" id="ARBA00004496"/>
    </source>
</evidence>
<dbReference type="GO" id="GO:0004814">
    <property type="term" value="F:arginine-tRNA ligase activity"/>
    <property type="evidence" value="ECO:0007669"/>
    <property type="project" value="UniProtKB-UniRule"/>
</dbReference>
<dbReference type="InterPro" id="IPR035684">
    <property type="entry name" value="ArgRS_core"/>
</dbReference>
<evidence type="ECO:0000256" key="2">
    <source>
        <dbReference type="ARBA" id="ARBA00005594"/>
    </source>
</evidence>
<feature type="domain" description="DALR anticodon binding" evidence="12">
    <location>
        <begin position="478"/>
        <end position="603"/>
    </location>
</feature>
<dbReference type="SUPFAM" id="SSF55190">
    <property type="entry name" value="Arginyl-tRNA synthetase (ArgRS), N-terminal 'additional' domain"/>
    <property type="match status" value="1"/>
</dbReference>
<reference evidence="14 15" key="1">
    <citation type="submission" date="2018-04" db="EMBL/GenBank/DDBJ databases">
        <title>Complete genome sequence of Hydrogenophilus thermoluteolus TH-1.</title>
        <authorList>
            <person name="Arai H."/>
        </authorList>
    </citation>
    <scope>NUCLEOTIDE SEQUENCE [LARGE SCALE GENOMIC DNA]</scope>
    <source>
        <strain evidence="14 15">TH-1</strain>
    </source>
</reference>
<dbReference type="SMART" id="SM01016">
    <property type="entry name" value="Arg_tRNA_synt_N"/>
    <property type="match status" value="1"/>
</dbReference>
<evidence type="ECO:0000256" key="11">
    <source>
        <dbReference type="RuleBase" id="RU363038"/>
    </source>
</evidence>
<evidence type="ECO:0000256" key="3">
    <source>
        <dbReference type="ARBA" id="ARBA00022490"/>
    </source>
</evidence>
<dbReference type="KEGG" id="htl:HPTL_2047"/>
<dbReference type="EC" id="6.1.1.19" evidence="10"/>
<comment type="similarity">
    <text evidence="2 10 11">Belongs to the class-I aminoacyl-tRNA synthetase family.</text>
</comment>
<dbReference type="Gene3D" id="3.30.1360.70">
    <property type="entry name" value="Arginyl tRNA synthetase N-terminal domain"/>
    <property type="match status" value="1"/>
</dbReference>
<organism evidence="14 15">
    <name type="scientific">Hydrogenophilus thermoluteolus</name>
    <name type="common">Pseudomonas hydrogenothermophila</name>
    <dbReference type="NCBI Taxonomy" id="297"/>
    <lineage>
        <taxon>Bacteria</taxon>
        <taxon>Pseudomonadati</taxon>
        <taxon>Pseudomonadota</taxon>
        <taxon>Hydrogenophilia</taxon>
        <taxon>Hydrogenophilales</taxon>
        <taxon>Hydrogenophilaceae</taxon>
        <taxon>Hydrogenophilus</taxon>
    </lineage>
</organism>
<dbReference type="SUPFAM" id="SSF52374">
    <property type="entry name" value="Nucleotidylyl transferase"/>
    <property type="match status" value="1"/>
</dbReference>
<evidence type="ECO:0000256" key="7">
    <source>
        <dbReference type="ARBA" id="ARBA00022917"/>
    </source>
</evidence>
<dbReference type="AlphaFoldDB" id="A0A2Z6E0I3"/>
<dbReference type="GO" id="GO:0005524">
    <property type="term" value="F:ATP binding"/>
    <property type="evidence" value="ECO:0007669"/>
    <property type="project" value="UniProtKB-UniRule"/>
</dbReference>
<dbReference type="NCBIfam" id="TIGR00456">
    <property type="entry name" value="argS"/>
    <property type="match status" value="1"/>
</dbReference>
<feature type="domain" description="Arginyl tRNA synthetase N-terminal" evidence="13">
    <location>
        <begin position="15"/>
        <end position="98"/>
    </location>
</feature>